<comment type="similarity">
    <text evidence="1">Belongs to the short-chain dehydrogenases/reductases (SDR) family.</text>
</comment>
<dbReference type="PANTHER" id="PTHR43477:SF1">
    <property type="entry name" value="DIHYDROANTICAPSIN 7-DEHYDROGENASE"/>
    <property type="match status" value="1"/>
</dbReference>
<evidence type="ECO:0000313" key="4">
    <source>
        <dbReference type="Proteomes" id="UP000282741"/>
    </source>
</evidence>
<dbReference type="AlphaFoldDB" id="A0AAN1VFQ7"/>
<dbReference type="InterPro" id="IPR036291">
    <property type="entry name" value="NAD(P)-bd_dom_sf"/>
</dbReference>
<dbReference type="Proteomes" id="UP000282741">
    <property type="component" value="Chromosome"/>
</dbReference>
<dbReference type="PANTHER" id="PTHR43477">
    <property type="entry name" value="DIHYDROANTICAPSIN 7-DEHYDROGENASE"/>
    <property type="match status" value="1"/>
</dbReference>
<organism evidence="3 4">
    <name type="scientific">Bordetella hinzii</name>
    <dbReference type="NCBI Taxonomy" id="103855"/>
    <lineage>
        <taxon>Bacteria</taxon>
        <taxon>Pseudomonadati</taxon>
        <taxon>Pseudomonadota</taxon>
        <taxon>Betaproteobacteria</taxon>
        <taxon>Burkholderiales</taxon>
        <taxon>Alcaligenaceae</taxon>
        <taxon>Bordetella</taxon>
    </lineage>
</organism>
<dbReference type="SUPFAM" id="SSF51735">
    <property type="entry name" value="NAD(P)-binding Rossmann-fold domains"/>
    <property type="match status" value="1"/>
</dbReference>
<accession>A0AAN1VFQ7</accession>
<name>A0AAN1VFQ7_9BORD</name>
<protein>
    <submittedName>
        <fullName evidence="3">NAD(P)-dependent oxidoreductase</fullName>
    </submittedName>
</protein>
<dbReference type="KEGG" id="bhz:ACR54_04216"/>
<dbReference type="CDD" id="cd05233">
    <property type="entry name" value="SDR_c"/>
    <property type="match status" value="1"/>
</dbReference>
<evidence type="ECO:0000313" key="3">
    <source>
        <dbReference type="EMBL" id="AZW17114.1"/>
    </source>
</evidence>
<dbReference type="InterPro" id="IPR002347">
    <property type="entry name" value="SDR_fam"/>
</dbReference>
<proteinExistence type="inferred from homology"/>
<evidence type="ECO:0000256" key="2">
    <source>
        <dbReference type="ARBA" id="ARBA00023002"/>
    </source>
</evidence>
<dbReference type="Gene3D" id="3.40.50.720">
    <property type="entry name" value="NAD(P)-binding Rossmann-like Domain"/>
    <property type="match status" value="1"/>
</dbReference>
<gene>
    <name evidence="3" type="ORF">CS347_10185</name>
</gene>
<evidence type="ECO:0000256" key="1">
    <source>
        <dbReference type="ARBA" id="ARBA00006484"/>
    </source>
</evidence>
<sequence length="239" mass="25705">MISAMIDFRDRHYLITGGSRGIGRAVAERLRGCGAEVWVASRRPPEGLDVRHIPCDLTDADQRENVVAALDGVRLDGLLLNAGQAAALTPFPMVDAAMLRQQLELNFVAPYLLLQSLYRRRRLAREASVVVNTAHAAFYAPAATSTYAAAKAALHVGLRSAARDLRGVRVNFVIYGYVDTDLLREVVPDAADRAGTGRVVGADEAAGAALFLLTRAAKWMNGSSILVDAGLSLNLIPIR</sequence>
<dbReference type="GO" id="GO:0016491">
    <property type="term" value="F:oxidoreductase activity"/>
    <property type="evidence" value="ECO:0007669"/>
    <property type="project" value="UniProtKB-KW"/>
</dbReference>
<reference evidence="4" key="1">
    <citation type="submission" date="2017-10" db="EMBL/GenBank/DDBJ databases">
        <title>Whole genome sequencing of various Bordetella species.</title>
        <authorList>
            <person name="Weigand M.R."/>
            <person name="Loparev V."/>
            <person name="Peng Y."/>
            <person name="Bowden K.E."/>
            <person name="Tondella M.L."/>
            <person name="Williams M.M."/>
        </authorList>
    </citation>
    <scope>NUCLEOTIDE SEQUENCE [LARGE SCALE GENOMIC DNA]</scope>
    <source>
        <strain evidence="4">H720</strain>
    </source>
</reference>
<dbReference type="Pfam" id="PF13561">
    <property type="entry name" value="adh_short_C2"/>
    <property type="match status" value="1"/>
</dbReference>
<dbReference type="EMBL" id="CP024172">
    <property type="protein sequence ID" value="AZW17114.1"/>
    <property type="molecule type" value="Genomic_DNA"/>
</dbReference>
<dbReference type="PRINTS" id="PR00081">
    <property type="entry name" value="GDHRDH"/>
</dbReference>
<dbReference type="InterPro" id="IPR051122">
    <property type="entry name" value="SDR_DHRS6-like"/>
</dbReference>
<keyword evidence="2" id="KW-0560">Oxidoreductase</keyword>